<evidence type="ECO:0000256" key="2">
    <source>
        <dbReference type="SAM" id="MobiDB-lite"/>
    </source>
</evidence>
<dbReference type="PANTHER" id="PTHR12045:SF3">
    <property type="entry name" value="INACTIVE ALLANTOICASE-RELATED"/>
    <property type="match status" value="1"/>
</dbReference>
<feature type="domain" description="Allantoicase" evidence="3">
    <location>
        <begin position="176"/>
        <end position="319"/>
    </location>
</feature>
<accession>A0A9W8IAF3</accession>
<feature type="compositionally biased region" description="Basic and acidic residues" evidence="2">
    <location>
        <begin position="369"/>
        <end position="384"/>
    </location>
</feature>
<dbReference type="OrthoDB" id="10266039at2759"/>
<dbReference type="InterPro" id="IPR005164">
    <property type="entry name" value="Allantoicase"/>
</dbReference>
<dbReference type="PANTHER" id="PTHR12045">
    <property type="entry name" value="ALLANTOICASE"/>
    <property type="match status" value="1"/>
</dbReference>
<evidence type="ECO:0000259" key="3">
    <source>
        <dbReference type="Pfam" id="PF03561"/>
    </source>
</evidence>
<dbReference type="SUPFAM" id="SSF49785">
    <property type="entry name" value="Galactose-binding domain-like"/>
    <property type="match status" value="2"/>
</dbReference>
<reference evidence="4" key="1">
    <citation type="submission" date="2022-07" db="EMBL/GenBank/DDBJ databases">
        <title>Phylogenomic reconstructions and comparative analyses of Kickxellomycotina fungi.</title>
        <authorList>
            <person name="Reynolds N.K."/>
            <person name="Stajich J.E."/>
            <person name="Barry K."/>
            <person name="Grigoriev I.V."/>
            <person name="Crous P."/>
            <person name="Smith M.E."/>
        </authorList>
    </citation>
    <scope>NUCLEOTIDE SEQUENCE</scope>
    <source>
        <strain evidence="4">NRRL 1566</strain>
    </source>
</reference>
<evidence type="ECO:0000256" key="1">
    <source>
        <dbReference type="ARBA" id="ARBA00009242"/>
    </source>
</evidence>
<dbReference type="GO" id="GO:0000256">
    <property type="term" value="P:allantoin catabolic process"/>
    <property type="evidence" value="ECO:0007669"/>
    <property type="project" value="InterPro"/>
</dbReference>
<evidence type="ECO:0000313" key="4">
    <source>
        <dbReference type="EMBL" id="KAJ2844042.1"/>
    </source>
</evidence>
<comment type="similarity">
    <text evidence="1">Belongs to the allantoicase family.</text>
</comment>
<comment type="caution">
    <text evidence="4">The sequence shown here is derived from an EMBL/GenBank/DDBJ whole genome shotgun (WGS) entry which is preliminary data.</text>
</comment>
<keyword evidence="5" id="KW-1185">Reference proteome</keyword>
<dbReference type="AlphaFoldDB" id="A0A9W8IAF3"/>
<dbReference type="InterPro" id="IPR008979">
    <property type="entry name" value="Galactose-bd-like_sf"/>
</dbReference>
<name>A0A9W8IAF3_9FUNG</name>
<feature type="non-terminal residue" evidence="4">
    <location>
        <position position="408"/>
    </location>
</feature>
<dbReference type="EMBL" id="JANBUW010001208">
    <property type="protein sequence ID" value="KAJ2844042.1"/>
    <property type="molecule type" value="Genomic_DNA"/>
</dbReference>
<dbReference type="Pfam" id="PF03561">
    <property type="entry name" value="Allantoicase"/>
    <property type="match status" value="2"/>
</dbReference>
<dbReference type="Gene3D" id="2.60.120.260">
    <property type="entry name" value="Galactose-binding domain-like"/>
    <property type="match status" value="2"/>
</dbReference>
<organism evidence="4 5">
    <name type="scientific">Coemansia brasiliensis</name>
    <dbReference type="NCBI Taxonomy" id="2650707"/>
    <lineage>
        <taxon>Eukaryota</taxon>
        <taxon>Fungi</taxon>
        <taxon>Fungi incertae sedis</taxon>
        <taxon>Zoopagomycota</taxon>
        <taxon>Kickxellomycotina</taxon>
        <taxon>Kickxellomycetes</taxon>
        <taxon>Kickxellales</taxon>
        <taxon>Kickxellaceae</taxon>
        <taxon>Coemansia</taxon>
    </lineage>
</organism>
<dbReference type="GO" id="GO:0004037">
    <property type="term" value="F:allantoicase activity"/>
    <property type="evidence" value="ECO:0007669"/>
    <property type="project" value="InterPro"/>
</dbReference>
<evidence type="ECO:0000313" key="5">
    <source>
        <dbReference type="Proteomes" id="UP001139887"/>
    </source>
</evidence>
<gene>
    <name evidence="4" type="primary">DAL2_2</name>
    <name evidence="4" type="ORF">IWW36_005333</name>
</gene>
<feature type="region of interest" description="Disordered" evidence="2">
    <location>
        <begin position="330"/>
        <end position="408"/>
    </location>
</feature>
<dbReference type="Proteomes" id="UP001139887">
    <property type="component" value="Unassembled WGS sequence"/>
</dbReference>
<proteinExistence type="inferred from homology"/>
<protein>
    <submittedName>
        <fullName evidence="4">Allantoicase</fullName>
    </submittedName>
</protein>
<sequence>MVRVDLASSAIGAKIIKASNEKFGAAANLIKPEAPKQTKSKPDAWVTRRHNPETDWVVVRLGSAGTISGFDIDTRGLDGEHASQVSIQGCLAPEDSRVNGNGDIDEVEWEELLPQVDISANSRHLLALWTATKTPYNFVRLVLHPDGGVSRLRILGTVIANPEAEGEIDLACVTAGARVVRASDEKLGAKENLILPGRATADCAETQGWKTRRSRSEDSSDWAVVRLGEPGFLTRIELDTLTFDGDQPVSASVQACFTDLDNPERDSECFWYQIVPRIELNGNKLHKVDVTLNDVPFSHIKLVIHPDGGISRLRAFGQRVEEIEKEAAREKAEAAEEAALAVELGLDSSEPTTDSEPKPSSPSGSKKPKPADKPHAESSSDEKSSAVLAKKSKKSSKLESRKKKHTES</sequence>
<feature type="domain" description="Allantoicase" evidence="3">
    <location>
        <begin position="12"/>
        <end position="158"/>
    </location>
</feature>
<dbReference type="InterPro" id="IPR015908">
    <property type="entry name" value="Allantoicase_dom"/>
</dbReference>
<feature type="compositionally biased region" description="Basic residues" evidence="2">
    <location>
        <begin position="390"/>
        <end position="408"/>
    </location>
</feature>